<organism evidence="3 4">
    <name type="scientific">Fusarium oxysporum f. sp. lycopersici (strain 4287 / CBS 123668 / FGSC 9935 / NRRL 34936)</name>
    <name type="common">Fusarium vascular wilt of tomato</name>
    <dbReference type="NCBI Taxonomy" id="426428"/>
    <lineage>
        <taxon>Eukaryota</taxon>
        <taxon>Fungi</taxon>
        <taxon>Dikarya</taxon>
        <taxon>Ascomycota</taxon>
        <taxon>Pezizomycotina</taxon>
        <taxon>Sordariomycetes</taxon>
        <taxon>Hypocreomycetidae</taxon>
        <taxon>Hypocreales</taxon>
        <taxon>Nectriaceae</taxon>
        <taxon>Fusarium</taxon>
        <taxon>Fusarium oxysporum species complex</taxon>
    </lineage>
</organism>
<feature type="domain" description="Apple" evidence="2">
    <location>
        <begin position="200"/>
        <end position="281"/>
    </location>
</feature>
<proteinExistence type="predicted"/>
<dbReference type="Proteomes" id="UP000009097">
    <property type="component" value="Unassembled WGS sequence"/>
</dbReference>
<dbReference type="PROSITE" id="PS50948">
    <property type="entry name" value="PAN"/>
    <property type="match status" value="1"/>
</dbReference>
<dbReference type="GeneID" id="28962764"/>
<dbReference type="InterPro" id="IPR003609">
    <property type="entry name" value="Pan_app"/>
</dbReference>
<sequence>MSRSLLIVYLACLAFLPTLISAQSCSTTGTYAGCCPSSDKKIVTFQGKDYRVYCDVVIAPGSVEFTSTPAECANRCGSMEECVDSFWEPPRQSERSGRCEMNLLESEAQSLAIVPMASAGPTQCDQDLQKCRTDLATCQRSLSTQQANCASQVSTQQANCASQVSTQQANCAAQISAQQTSCTGRISSAIASYASALAQCQRAVASAGQRCGIRGGSQDQYQILRVDSTSCKQNCLADSRCLAYSFGVTDFYRNVCYLHGKAVKDLPFIPWPTFLIFDRNCP</sequence>
<feature type="signal peptide" evidence="1">
    <location>
        <begin position="1"/>
        <end position="22"/>
    </location>
</feature>
<dbReference type="PROSITE" id="PS51257">
    <property type="entry name" value="PROKAR_LIPOPROTEIN"/>
    <property type="match status" value="1"/>
</dbReference>
<evidence type="ECO:0000256" key="1">
    <source>
        <dbReference type="SAM" id="SignalP"/>
    </source>
</evidence>
<dbReference type="VEuPathDB" id="FungiDB:FOXG_22058"/>
<dbReference type="Pfam" id="PF14295">
    <property type="entry name" value="PAN_4"/>
    <property type="match status" value="1"/>
</dbReference>
<protein>
    <recommendedName>
        <fullName evidence="2">Apple domain-containing protein</fullName>
    </recommendedName>
</protein>
<accession>A0A0J9W4W2</accession>
<feature type="chain" id="PRO_5005325165" description="Apple domain-containing protein" evidence="1">
    <location>
        <begin position="23"/>
        <end position="282"/>
    </location>
</feature>
<gene>
    <name evidence="3" type="ORF">FOXG_22058</name>
</gene>
<evidence type="ECO:0000259" key="2">
    <source>
        <dbReference type="PROSITE" id="PS50948"/>
    </source>
</evidence>
<keyword evidence="1" id="KW-0732">Signal</keyword>
<reference evidence="3" key="1">
    <citation type="submission" date="2007-04" db="EMBL/GenBank/DDBJ databases">
        <authorList>
            <consortium name="The Broad Institute Genome Sequencing Platform"/>
            <person name="Birren B."/>
            <person name="Lander E."/>
            <person name="Galagan J."/>
            <person name="Nusbaum C."/>
            <person name="Devon K."/>
            <person name="Ma L.-J."/>
            <person name="Jaffe D."/>
            <person name="Butler J."/>
            <person name="Alvarez P."/>
            <person name="Gnerre S."/>
            <person name="Grabherr M."/>
            <person name="Kleber M."/>
            <person name="Mauceli E."/>
            <person name="Brockman W."/>
            <person name="MacCallum I.A."/>
            <person name="Young S."/>
            <person name="LaButti K."/>
            <person name="DeCaprio D."/>
            <person name="Crawford M."/>
            <person name="Koehrsen M."/>
            <person name="Engels R."/>
            <person name="Montgomery P."/>
            <person name="Pearson M."/>
            <person name="Howarth C."/>
            <person name="Larson L."/>
            <person name="White J."/>
            <person name="O'Leary S."/>
            <person name="Kodira C."/>
            <person name="Zeng Q."/>
            <person name="Yandava C."/>
            <person name="Alvarado L."/>
            <person name="Kistler C."/>
            <person name="Shim W.-B."/>
            <person name="Kang S."/>
            <person name="Woloshuk C."/>
        </authorList>
    </citation>
    <scope>NUCLEOTIDE SEQUENCE</scope>
    <source>
        <strain evidence="3">4287</strain>
    </source>
</reference>
<evidence type="ECO:0000313" key="4">
    <source>
        <dbReference type="Proteomes" id="UP000009097"/>
    </source>
</evidence>
<reference evidence="3" key="2">
    <citation type="journal article" date="2010" name="Nature">
        <title>Comparative genomics reveals mobile pathogenicity chromosomes in Fusarium.</title>
        <authorList>
            <person name="Ma L.J."/>
            <person name="van der Does H.C."/>
            <person name="Borkovich K.A."/>
            <person name="Coleman J.J."/>
            <person name="Daboussi M.J."/>
            <person name="Di Pietro A."/>
            <person name="Dufresne M."/>
            <person name="Freitag M."/>
            <person name="Grabherr M."/>
            <person name="Henrissat B."/>
            <person name="Houterman P.M."/>
            <person name="Kang S."/>
            <person name="Shim W.B."/>
            <person name="Woloshuk C."/>
            <person name="Xie X."/>
            <person name="Xu J.R."/>
            <person name="Antoniw J."/>
            <person name="Baker S.E."/>
            <person name="Bluhm B.H."/>
            <person name="Breakspear A."/>
            <person name="Brown D.W."/>
            <person name="Butchko R.A."/>
            <person name="Chapman S."/>
            <person name="Coulson R."/>
            <person name="Coutinho P.M."/>
            <person name="Danchin E.G."/>
            <person name="Diener A."/>
            <person name="Gale L.R."/>
            <person name="Gardiner D.M."/>
            <person name="Goff S."/>
            <person name="Hammond-Kosack K.E."/>
            <person name="Hilburn K."/>
            <person name="Hua-Van A."/>
            <person name="Jonkers W."/>
            <person name="Kazan K."/>
            <person name="Kodira C.D."/>
            <person name="Koehrsen M."/>
            <person name="Kumar L."/>
            <person name="Lee Y.H."/>
            <person name="Li L."/>
            <person name="Manners J.M."/>
            <person name="Miranda-Saavedra D."/>
            <person name="Mukherjee M."/>
            <person name="Park G."/>
            <person name="Park J."/>
            <person name="Park S.Y."/>
            <person name="Proctor R.H."/>
            <person name="Regev A."/>
            <person name="Ruiz-Roldan M.C."/>
            <person name="Sain D."/>
            <person name="Sakthikumar S."/>
            <person name="Sykes S."/>
            <person name="Schwartz D.C."/>
            <person name="Turgeon B.G."/>
            <person name="Wapinski I."/>
            <person name="Yoder O."/>
            <person name="Young S."/>
            <person name="Zeng Q."/>
            <person name="Zhou S."/>
            <person name="Galagan J."/>
            <person name="Cuomo C.A."/>
            <person name="Kistler H.C."/>
            <person name="Rep M."/>
        </authorList>
    </citation>
    <scope>NUCLEOTIDE SEQUENCE [LARGE SCALE GENOMIC DNA]</scope>
    <source>
        <strain evidence="3">4287</strain>
    </source>
</reference>
<evidence type="ECO:0000313" key="3">
    <source>
        <dbReference type="EMBL" id="KNB17821.1"/>
    </source>
</evidence>
<dbReference type="EMBL" id="DS231723">
    <property type="protein sequence ID" value="KNB17821.1"/>
    <property type="molecule type" value="Genomic_DNA"/>
</dbReference>
<dbReference type="OrthoDB" id="5067687at2759"/>
<dbReference type="AlphaFoldDB" id="A0A0J9W4W2"/>
<name>A0A0J9W4W2_FUSO4</name>
<dbReference type="KEGG" id="fox:FOXG_22058"/>
<dbReference type="RefSeq" id="XP_018255866.1">
    <property type="nucleotide sequence ID" value="XM_018402440.1"/>
</dbReference>
<dbReference type="Pfam" id="PF08276">
    <property type="entry name" value="PAN_2"/>
    <property type="match status" value="1"/>
</dbReference>